<evidence type="ECO:0000313" key="3">
    <source>
        <dbReference type="Proteomes" id="UP000828390"/>
    </source>
</evidence>
<dbReference type="AlphaFoldDB" id="A0A9D4FXQ9"/>
<sequence>MDGVDMLTNLKLQSCQGNEEVTRAVKDIDAFVISAKQLQLNNPKEFRQLFDTVMTSETRVIFCIGFLYKPIYFSSITSKAESLLKGLESVSLIEPVLGIF</sequence>
<gene>
    <name evidence="2" type="ORF">DPMN_134660</name>
</gene>
<reference evidence="2" key="1">
    <citation type="journal article" date="2019" name="bioRxiv">
        <title>The Genome of the Zebra Mussel, Dreissena polymorpha: A Resource for Invasive Species Research.</title>
        <authorList>
            <person name="McCartney M.A."/>
            <person name="Auch B."/>
            <person name="Kono T."/>
            <person name="Mallez S."/>
            <person name="Zhang Y."/>
            <person name="Obille A."/>
            <person name="Becker A."/>
            <person name="Abrahante J.E."/>
            <person name="Garbe J."/>
            <person name="Badalamenti J.P."/>
            <person name="Herman A."/>
            <person name="Mangelson H."/>
            <person name="Liachko I."/>
            <person name="Sullivan S."/>
            <person name="Sone E.D."/>
            <person name="Koren S."/>
            <person name="Silverstein K.A.T."/>
            <person name="Beckman K.B."/>
            <person name="Gohl D.M."/>
        </authorList>
    </citation>
    <scope>NUCLEOTIDE SEQUENCE</scope>
    <source>
        <strain evidence="2">Duluth1</strain>
        <tissue evidence="2">Whole animal</tissue>
    </source>
</reference>
<name>A0A9D4FXQ9_DREPO</name>
<dbReference type="InterPro" id="IPR056466">
    <property type="entry name" value="Spectrin_DBS"/>
</dbReference>
<evidence type="ECO:0000313" key="2">
    <source>
        <dbReference type="EMBL" id="KAH3806341.1"/>
    </source>
</evidence>
<dbReference type="Proteomes" id="UP000828390">
    <property type="component" value="Unassembled WGS sequence"/>
</dbReference>
<organism evidence="2 3">
    <name type="scientific">Dreissena polymorpha</name>
    <name type="common">Zebra mussel</name>
    <name type="synonym">Mytilus polymorpha</name>
    <dbReference type="NCBI Taxonomy" id="45954"/>
    <lineage>
        <taxon>Eukaryota</taxon>
        <taxon>Metazoa</taxon>
        <taxon>Spiralia</taxon>
        <taxon>Lophotrochozoa</taxon>
        <taxon>Mollusca</taxon>
        <taxon>Bivalvia</taxon>
        <taxon>Autobranchia</taxon>
        <taxon>Heteroconchia</taxon>
        <taxon>Euheterodonta</taxon>
        <taxon>Imparidentia</taxon>
        <taxon>Neoheterodontei</taxon>
        <taxon>Myida</taxon>
        <taxon>Dreissenoidea</taxon>
        <taxon>Dreissenidae</taxon>
        <taxon>Dreissena</taxon>
    </lineage>
</organism>
<dbReference type="Pfam" id="PF23289">
    <property type="entry name" value="Spectrin_5"/>
    <property type="match status" value="1"/>
</dbReference>
<keyword evidence="3" id="KW-1185">Reference proteome</keyword>
<reference evidence="2" key="2">
    <citation type="submission" date="2020-11" db="EMBL/GenBank/DDBJ databases">
        <authorList>
            <person name="McCartney M.A."/>
            <person name="Auch B."/>
            <person name="Kono T."/>
            <person name="Mallez S."/>
            <person name="Becker A."/>
            <person name="Gohl D.M."/>
            <person name="Silverstein K.A.T."/>
            <person name="Koren S."/>
            <person name="Bechman K.B."/>
            <person name="Herman A."/>
            <person name="Abrahante J.E."/>
            <person name="Garbe J."/>
        </authorList>
    </citation>
    <scope>NUCLEOTIDE SEQUENCE</scope>
    <source>
        <strain evidence="2">Duluth1</strain>
        <tissue evidence="2">Whole animal</tissue>
    </source>
</reference>
<feature type="domain" description="Guanine nucleotide exchange factor DBS-like spectrin-like" evidence="1">
    <location>
        <begin position="12"/>
        <end position="60"/>
    </location>
</feature>
<dbReference type="EMBL" id="JAIWYP010000006">
    <property type="protein sequence ID" value="KAH3806341.1"/>
    <property type="molecule type" value="Genomic_DNA"/>
</dbReference>
<accession>A0A9D4FXQ9</accession>
<proteinExistence type="predicted"/>
<comment type="caution">
    <text evidence="2">The sequence shown here is derived from an EMBL/GenBank/DDBJ whole genome shotgun (WGS) entry which is preliminary data.</text>
</comment>
<protein>
    <recommendedName>
        <fullName evidence="1">Guanine nucleotide exchange factor DBS-like spectrin-like domain-containing protein</fullName>
    </recommendedName>
</protein>
<evidence type="ECO:0000259" key="1">
    <source>
        <dbReference type="Pfam" id="PF23289"/>
    </source>
</evidence>